<dbReference type="InterPro" id="IPR026797">
    <property type="entry name" value="HAUS_6"/>
</dbReference>
<name>T2MAT3_HYDVU</name>
<accession>T2MAT3</accession>
<feature type="non-terminal residue" evidence="2">
    <location>
        <position position="97"/>
    </location>
</feature>
<evidence type="ECO:0000313" key="2">
    <source>
        <dbReference type="EMBL" id="CDG69156.1"/>
    </source>
</evidence>
<sequence>YFLFKKLNKESTLEIFRNCWPILDKKSEQEFRKQTIDWITRIKKDDPECNLPNITPSLLITPSGEKFYQFLFYFSVYTLKQKAKAISKKDDLLPLWV</sequence>
<dbReference type="GO" id="GO:0008017">
    <property type="term" value="F:microtubule binding"/>
    <property type="evidence" value="ECO:0007669"/>
    <property type="project" value="TreeGrafter"/>
</dbReference>
<dbReference type="OrthoDB" id="10067129at2759"/>
<dbReference type="PANTHER" id="PTHR16151:SF2">
    <property type="entry name" value="HAUS AUGMIN-LIKE COMPLEX SUBUNIT 6"/>
    <property type="match status" value="1"/>
</dbReference>
<evidence type="ECO:0000259" key="1">
    <source>
        <dbReference type="Pfam" id="PF14661"/>
    </source>
</evidence>
<dbReference type="GO" id="GO:1990498">
    <property type="term" value="C:mitotic spindle microtubule"/>
    <property type="evidence" value="ECO:0007669"/>
    <property type="project" value="TreeGrafter"/>
</dbReference>
<organism evidence="2">
    <name type="scientific">Hydra vulgaris</name>
    <name type="common">Hydra</name>
    <name type="synonym">Hydra attenuata</name>
    <dbReference type="NCBI Taxonomy" id="6087"/>
    <lineage>
        <taxon>Eukaryota</taxon>
        <taxon>Metazoa</taxon>
        <taxon>Cnidaria</taxon>
        <taxon>Hydrozoa</taxon>
        <taxon>Hydroidolina</taxon>
        <taxon>Anthoathecata</taxon>
        <taxon>Aplanulata</taxon>
        <taxon>Hydridae</taxon>
        <taxon>Hydra</taxon>
    </lineage>
</organism>
<dbReference type="GO" id="GO:0051225">
    <property type="term" value="P:spindle assembly"/>
    <property type="evidence" value="ECO:0007669"/>
    <property type="project" value="InterPro"/>
</dbReference>
<reference evidence="2" key="1">
    <citation type="journal article" date="2013" name="Genome Biol. Evol.">
        <title>Punctuated emergences of genetic and phenotypic innovations in eumetazoan, bilaterian, euteleostome, and hominidae ancestors.</title>
        <authorList>
            <person name="Wenger Y."/>
            <person name="Galliot B."/>
        </authorList>
    </citation>
    <scope>NUCLEOTIDE SEQUENCE</scope>
    <source>
        <tissue evidence="2">Whole animals</tissue>
    </source>
</reference>
<proteinExistence type="evidence at transcript level"/>
<dbReference type="Pfam" id="PF14661">
    <property type="entry name" value="HAUS6_N"/>
    <property type="match status" value="1"/>
</dbReference>
<dbReference type="InterPro" id="IPR028163">
    <property type="entry name" value="HAUS_6_N"/>
</dbReference>
<dbReference type="AlphaFoldDB" id="T2MAT3"/>
<dbReference type="PANTHER" id="PTHR16151">
    <property type="entry name" value="HAUS AUGMIN-LIKE COMPLEX SUBUNIT 6"/>
    <property type="match status" value="1"/>
</dbReference>
<dbReference type="GO" id="GO:0070652">
    <property type="term" value="C:HAUS complex"/>
    <property type="evidence" value="ECO:0007669"/>
    <property type="project" value="InterPro"/>
</dbReference>
<dbReference type="EMBL" id="HAAD01002924">
    <property type="protein sequence ID" value="CDG69156.1"/>
    <property type="molecule type" value="mRNA"/>
</dbReference>
<feature type="domain" description="HAUS augmin-like complex subunit 6 N-terminal" evidence="1">
    <location>
        <begin position="1"/>
        <end position="94"/>
    </location>
</feature>
<feature type="non-terminal residue" evidence="2">
    <location>
        <position position="1"/>
    </location>
</feature>
<protein>
    <submittedName>
        <fullName evidence="2">HAUS augmin-like complex subunit 6</fullName>
    </submittedName>
</protein>
<gene>
    <name evidence="2" type="primary">HAUS6</name>
</gene>